<reference evidence="2" key="1">
    <citation type="submission" date="2023-03" db="EMBL/GenBank/DDBJ databases">
        <title>Massive genome expansion in bonnet fungi (Mycena s.s.) driven by repeated elements and novel gene families across ecological guilds.</title>
        <authorList>
            <consortium name="Lawrence Berkeley National Laboratory"/>
            <person name="Harder C.B."/>
            <person name="Miyauchi S."/>
            <person name="Viragh M."/>
            <person name="Kuo A."/>
            <person name="Thoen E."/>
            <person name="Andreopoulos B."/>
            <person name="Lu D."/>
            <person name="Skrede I."/>
            <person name="Drula E."/>
            <person name="Henrissat B."/>
            <person name="Morin E."/>
            <person name="Kohler A."/>
            <person name="Barry K."/>
            <person name="LaButti K."/>
            <person name="Morin E."/>
            <person name="Salamov A."/>
            <person name="Lipzen A."/>
            <person name="Mereny Z."/>
            <person name="Hegedus B."/>
            <person name="Baldrian P."/>
            <person name="Stursova M."/>
            <person name="Weitz H."/>
            <person name="Taylor A."/>
            <person name="Grigoriev I.V."/>
            <person name="Nagy L.G."/>
            <person name="Martin F."/>
            <person name="Kauserud H."/>
        </authorList>
    </citation>
    <scope>NUCLEOTIDE SEQUENCE</scope>
    <source>
        <strain evidence="2">9284</strain>
    </source>
</reference>
<evidence type="ECO:0000313" key="2">
    <source>
        <dbReference type="EMBL" id="KAJ7625953.1"/>
    </source>
</evidence>
<feature type="chain" id="PRO_5042118413" description="Secreted protein" evidence="1">
    <location>
        <begin position="25"/>
        <end position="206"/>
    </location>
</feature>
<accession>A0AAD7BN65</accession>
<gene>
    <name evidence="2" type="ORF">FB45DRAFT_922708</name>
</gene>
<keyword evidence="3" id="KW-1185">Reference proteome</keyword>
<evidence type="ECO:0000313" key="3">
    <source>
        <dbReference type="Proteomes" id="UP001221142"/>
    </source>
</evidence>
<keyword evidence="1" id="KW-0732">Signal</keyword>
<proteinExistence type="predicted"/>
<evidence type="ECO:0008006" key="4">
    <source>
        <dbReference type="Google" id="ProtNLM"/>
    </source>
</evidence>
<comment type="caution">
    <text evidence="2">The sequence shown here is derived from an EMBL/GenBank/DDBJ whole genome shotgun (WGS) entry which is preliminary data.</text>
</comment>
<organism evidence="2 3">
    <name type="scientific">Roridomyces roridus</name>
    <dbReference type="NCBI Taxonomy" id="1738132"/>
    <lineage>
        <taxon>Eukaryota</taxon>
        <taxon>Fungi</taxon>
        <taxon>Dikarya</taxon>
        <taxon>Basidiomycota</taxon>
        <taxon>Agaricomycotina</taxon>
        <taxon>Agaricomycetes</taxon>
        <taxon>Agaricomycetidae</taxon>
        <taxon>Agaricales</taxon>
        <taxon>Marasmiineae</taxon>
        <taxon>Mycenaceae</taxon>
        <taxon>Roridomyces</taxon>
    </lineage>
</organism>
<evidence type="ECO:0000256" key="1">
    <source>
        <dbReference type="SAM" id="SignalP"/>
    </source>
</evidence>
<protein>
    <recommendedName>
        <fullName evidence="4">Secreted protein</fullName>
    </recommendedName>
</protein>
<dbReference type="EMBL" id="JARKIF010000012">
    <property type="protein sequence ID" value="KAJ7625953.1"/>
    <property type="molecule type" value="Genomic_DNA"/>
</dbReference>
<name>A0AAD7BN65_9AGAR</name>
<feature type="signal peptide" evidence="1">
    <location>
        <begin position="1"/>
        <end position="24"/>
    </location>
</feature>
<dbReference type="Proteomes" id="UP001221142">
    <property type="component" value="Unassembled WGS sequence"/>
</dbReference>
<sequence length="206" mass="23142">MGRSTSLHGRRVTLMSICLRCACSLRCPTDRACHCLFYCSYNSRLSVSSTRFRSIRPSRLEPPSAVVRSRILVHRRPSSHRSSSCSSPATHRWPRYMLVNCTPPRPLSFSLSSLTATVFSTLPGLTPDQRASERFFNFVHRSPHCSLTTSSYIVSRLSSLSASSIAVPREFDFSRSPLNPRHRLLLVLLSSPLSPTLPYLCPRCNV</sequence>
<dbReference type="AlphaFoldDB" id="A0AAD7BN65"/>